<accession>A0A5B7EH15</accession>
<feature type="region of interest" description="Disordered" evidence="1">
    <location>
        <begin position="39"/>
        <end position="70"/>
    </location>
</feature>
<evidence type="ECO:0000313" key="3">
    <source>
        <dbReference type="Proteomes" id="UP000324222"/>
    </source>
</evidence>
<gene>
    <name evidence="2" type="ORF">E2C01_025777</name>
</gene>
<organism evidence="2 3">
    <name type="scientific">Portunus trituberculatus</name>
    <name type="common">Swimming crab</name>
    <name type="synonym">Neptunus trituberculatus</name>
    <dbReference type="NCBI Taxonomy" id="210409"/>
    <lineage>
        <taxon>Eukaryota</taxon>
        <taxon>Metazoa</taxon>
        <taxon>Ecdysozoa</taxon>
        <taxon>Arthropoda</taxon>
        <taxon>Crustacea</taxon>
        <taxon>Multicrustacea</taxon>
        <taxon>Malacostraca</taxon>
        <taxon>Eumalacostraca</taxon>
        <taxon>Eucarida</taxon>
        <taxon>Decapoda</taxon>
        <taxon>Pleocyemata</taxon>
        <taxon>Brachyura</taxon>
        <taxon>Eubrachyura</taxon>
        <taxon>Portunoidea</taxon>
        <taxon>Portunidae</taxon>
        <taxon>Portuninae</taxon>
        <taxon>Portunus</taxon>
    </lineage>
</organism>
<dbReference type="AlphaFoldDB" id="A0A5B7EH15"/>
<protein>
    <submittedName>
        <fullName evidence="2">Uncharacterized protein</fullName>
    </submittedName>
</protein>
<name>A0A5B7EH15_PORTR</name>
<proteinExistence type="predicted"/>
<evidence type="ECO:0000313" key="2">
    <source>
        <dbReference type="EMBL" id="MPC32466.1"/>
    </source>
</evidence>
<feature type="compositionally biased region" description="Gly residues" evidence="1">
    <location>
        <begin position="45"/>
        <end position="59"/>
    </location>
</feature>
<evidence type="ECO:0000256" key="1">
    <source>
        <dbReference type="SAM" id="MobiDB-lite"/>
    </source>
</evidence>
<sequence>MGREGGDGGGRRLGLNLIPSTASLGLLLRVAPPRRGFRASLNGAPGQGGVGVGGGGVGSRGTLPPLQHTMPQHLSTAGEMQDGIGVLMCCLLTSE</sequence>
<dbReference type="Proteomes" id="UP000324222">
    <property type="component" value="Unassembled WGS sequence"/>
</dbReference>
<reference evidence="2 3" key="1">
    <citation type="submission" date="2019-05" db="EMBL/GenBank/DDBJ databases">
        <title>Another draft genome of Portunus trituberculatus and its Hox gene families provides insights of decapod evolution.</title>
        <authorList>
            <person name="Jeong J.-H."/>
            <person name="Song I."/>
            <person name="Kim S."/>
            <person name="Choi T."/>
            <person name="Kim D."/>
            <person name="Ryu S."/>
            <person name="Kim W."/>
        </authorList>
    </citation>
    <scope>NUCLEOTIDE SEQUENCE [LARGE SCALE GENOMIC DNA]</scope>
    <source>
        <tissue evidence="2">Muscle</tissue>
    </source>
</reference>
<comment type="caution">
    <text evidence="2">The sequence shown here is derived from an EMBL/GenBank/DDBJ whole genome shotgun (WGS) entry which is preliminary data.</text>
</comment>
<keyword evidence="3" id="KW-1185">Reference proteome</keyword>
<dbReference type="EMBL" id="VSRR010002631">
    <property type="protein sequence ID" value="MPC32466.1"/>
    <property type="molecule type" value="Genomic_DNA"/>
</dbReference>